<evidence type="ECO:0000259" key="2">
    <source>
        <dbReference type="Pfam" id="PF00108"/>
    </source>
</evidence>
<dbReference type="InterPro" id="IPR020616">
    <property type="entry name" value="Thiolase_N"/>
</dbReference>
<dbReference type="InterPro" id="IPR016039">
    <property type="entry name" value="Thiolase-like"/>
</dbReference>
<dbReference type="Proteomes" id="UP000058613">
    <property type="component" value="Chromosome"/>
</dbReference>
<dbReference type="AlphaFoldDB" id="A0A0P0N1Y1"/>
<dbReference type="RefSeq" id="WP_055410584.1">
    <property type="nucleotide sequence ID" value="NZ_CP013011.1"/>
</dbReference>
<sequence length="384" mass="40709">MTRVYIAGVGMVPIGRHYGKSLLDLAAEAAFKALDEAGLEPDVVVVTNMLASRLQEQDNLGAYIASGIGLRGKPALRVEAACGSGGAGVYTAYSMVRSGLARSVLVVGVEKMTDYPTSTVTSALAQAADAEYELFYGASFTGLNALMMRYYMERHNVDRDTMSEWPVMMHENALSNPYAQIRRRITREDVARSQVVADPIRLLDSSPIGDGAAAVLLVSEEAAAELPEKPSVYIAGAGMATDTVELSNREALDRIPAARAAAEQAYRMAGVGPGDIDVAEIHDAFTINAVLLIEELGFAPYGEAARLLAEGRFHPGDRPTLNPSGGLKARGHPVGTTGVYQIAEVTMQLRGDFPGVRVDGAETGLAVNMGGDGSTLIAHVLRRV</sequence>
<feature type="domain" description="Thiolase N-terminal" evidence="2">
    <location>
        <begin position="4"/>
        <end position="221"/>
    </location>
</feature>
<keyword evidence="7" id="KW-1185">Reference proteome</keyword>
<evidence type="ECO:0000313" key="7">
    <source>
        <dbReference type="Proteomes" id="UP000196694"/>
    </source>
</evidence>
<dbReference type="NCBIfam" id="NF004720">
    <property type="entry name" value="PRK06064.1"/>
    <property type="match status" value="1"/>
</dbReference>
<reference evidence="5 7" key="2">
    <citation type="submission" date="2017-05" db="EMBL/GenBank/DDBJ databases">
        <title>The draft genome of the hyperthermophilic archaeon 'Pyrodictium delaneyi strain Hulk', an iron and nitrate reducer, reveals the capacity for sulfate reduction.</title>
        <authorList>
            <person name="Demey L.M."/>
            <person name="Miller C."/>
            <person name="Manzella M."/>
            <person name="Reguera G."/>
            <person name="Kashefi K."/>
        </authorList>
    </citation>
    <scope>NUCLEOTIDE SEQUENCE [LARGE SCALE GENOMIC DNA]</scope>
    <source>
        <strain evidence="5 7">Hulk</strain>
    </source>
</reference>
<evidence type="ECO:0000256" key="1">
    <source>
        <dbReference type="ARBA" id="ARBA00023229"/>
    </source>
</evidence>
<feature type="domain" description="Thiolase C-terminal" evidence="3">
    <location>
        <begin position="238"/>
        <end position="382"/>
    </location>
</feature>
<dbReference type="STRING" id="1273541.Pyrde_0240"/>
<dbReference type="PIRSF" id="PIRSF000429">
    <property type="entry name" value="Ac-CoA_Ac_transf"/>
    <property type="match status" value="1"/>
</dbReference>
<dbReference type="Pfam" id="PF22691">
    <property type="entry name" value="Thiolase_C_1"/>
    <property type="match status" value="1"/>
</dbReference>
<dbReference type="CDD" id="cd00829">
    <property type="entry name" value="SCP-x_thiolase"/>
    <property type="match status" value="1"/>
</dbReference>
<protein>
    <submittedName>
        <fullName evidence="4">Acetyl-CoA acetyltransferase</fullName>
    </submittedName>
</protein>
<dbReference type="InterPro" id="IPR002155">
    <property type="entry name" value="Thiolase"/>
</dbReference>
<keyword evidence="4" id="KW-0808">Transferase</keyword>
<name>A0A0P0N1Y1_9CREN</name>
<evidence type="ECO:0000313" key="6">
    <source>
        <dbReference type="Proteomes" id="UP000058613"/>
    </source>
</evidence>
<dbReference type="EMBL" id="NCQP01000006">
    <property type="protein sequence ID" value="OWJ54461.1"/>
    <property type="molecule type" value="Genomic_DNA"/>
</dbReference>
<organism evidence="4 6">
    <name type="scientific">Pyrodictium delaneyi</name>
    <dbReference type="NCBI Taxonomy" id="1273541"/>
    <lineage>
        <taxon>Archaea</taxon>
        <taxon>Thermoproteota</taxon>
        <taxon>Thermoprotei</taxon>
        <taxon>Desulfurococcales</taxon>
        <taxon>Pyrodictiaceae</taxon>
        <taxon>Pyrodictium</taxon>
    </lineage>
</organism>
<dbReference type="Proteomes" id="UP000196694">
    <property type="component" value="Unassembled WGS sequence"/>
</dbReference>
<evidence type="ECO:0000259" key="3">
    <source>
        <dbReference type="Pfam" id="PF22691"/>
    </source>
</evidence>
<dbReference type="SUPFAM" id="SSF53901">
    <property type="entry name" value="Thiolase-like"/>
    <property type="match status" value="1"/>
</dbReference>
<dbReference type="KEGG" id="pdl:Pyrde_0240"/>
<dbReference type="GO" id="GO:0016747">
    <property type="term" value="F:acyltransferase activity, transferring groups other than amino-acyl groups"/>
    <property type="evidence" value="ECO:0007669"/>
    <property type="project" value="InterPro"/>
</dbReference>
<dbReference type="InterPro" id="IPR055140">
    <property type="entry name" value="Thiolase_C_2"/>
</dbReference>
<proteinExistence type="predicted"/>
<keyword evidence="1" id="KW-0414">Isoprene biosynthesis</keyword>
<evidence type="ECO:0000313" key="4">
    <source>
        <dbReference type="EMBL" id="ALL00290.1"/>
    </source>
</evidence>
<evidence type="ECO:0000313" key="5">
    <source>
        <dbReference type="EMBL" id="OWJ54461.1"/>
    </source>
</evidence>
<dbReference type="PANTHER" id="PTHR42870:SF6">
    <property type="entry name" value="ACETYL-COA C-ACYLTRANSFERASE"/>
    <property type="match status" value="1"/>
</dbReference>
<dbReference type="OrthoDB" id="167534at2157"/>
<reference evidence="4 6" key="1">
    <citation type="submission" date="2015-10" db="EMBL/GenBank/DDBJ databases">
        <title>Complete genome sequence of hyperthermophilic archaeon Pyrodictium delaneyi Su06.</title>
        <authorList>
            <person name="Jung J.-H."/>
            <person name="Lin J."/>
            <person name="Holden J.F."/>
            <person name="Park C.-S."/>
        </authorList>
    </citation>
    <scope>NUCLEOTIDE SEQUENCE [LARGE SCALE GENOMIC DNA]</scope>
    <source>
        <strain evidence="4 6">Su06</strain>
    </source>
</reference>
<dbReference type="PATRIC" id="fig|1273541.4.peg.251"/>
<dbReference type="EMBL" id="CP013011">
    <property type="protein sequence ID" value="ALL00290.1"/>
    <property type="molecule type" value="Genomic_DNA"/>
</dbReference>
<accession>A0A0P0N1Y1</accession>
<dbReference type="GeneID" id="26098567"/>
<dbReference type="Gene3D" id="3.40.47.10">
    <property type="match status" value="1"/>
</dbReference>
<gene>
    <name evidence="5" type="ORF">Pdsh_07755</name>
    <name evidence="4" type="ORF">Pyrde_0240</name>
</gene>
<dbReference type="PANTHER" id="PTHR42870">
    <property type="entry name" value="ACETYL-COA C-ACETYLTRANSFERASE"/>
    <property type="match status" value="1"/>
</dbReference>
<dbReference type="Pfam" id="PF00108">
    <property type="entry name" value="Thiolase_N"/>
    <property type="match status" value="1"/>
</dbReference>
<dbReference type="GO" id="GO:0008299">
    <property type="term" value="P:isoprenoid biosynthetic process"/>
    <property type="evidence" value="ECO:0007669"/>
    <property type="project" value="UniProtKB-KW"/>
</dbReference>